<name>A0A6L8M552_9VIBR</name>
<keyword evidence="3" id="KW-1185">Reference proteome</keyword>
<gene>
    <name evidence="2" type="ORF">GTG28_19210</name>
</gene>
<organism evidence="2 3">
    <name type="scientific">Vibrio tetraodonis subsp. pristinus</name>
    <dbReference type="NCBI Taxonomy" id="2695891"/>
    <lineage>
        <taxon>Bacteria</taxon>
        <taxon>Pseudomonadati</taxon>
        <taxon>Pseudomonadota</taxon>
        <taxon>Gammaproteobacteria</taxon>
        <taxon>Vibrionales</taxon>
        <taxon>Vibrionaceae</taxon>
        <taxon>Vibrio</taxon>
    </lineage>
</organism>
<evidence type="ECO:0000313" key="2">
    <source>
        <dbReference type="EMBL" id="MYM61349.1"/>
    </source>
</evidence>
<evidence type="ECO:0000313" key="3">
    <source>
        <dbReference type="Proteomes" id="UP000478571"/>
    </source>
</evidence>
<dbReference type="Pfam" id="PF11355">
    <property type="entry name" value="DUF3157"/>
    <property type="match status" value="1"/>
</dbReference>
<dbReference type="RefSeq" id="WP_160932679.1">
    <property type="nucleotide sequence ID" value="NZ_WWEU01000011.1"/>
</dbReference>
<dbReference type="EMBL" id="WWEU01000011">
    <property type="protein sequence ID" value="MYM61349.1"/>
    <property type="molecule type" value="Genomic_DNA"/>
</dbReference>
<feature type="chain" id="PRO_5026744934" evidence="1">
    <location>
        <begin position="19"/>
        <end position="186"/>
    </location>
</feature>
<comment type="caution">
    <text evidence="2">The sequence shown here is derived from an EMBL/GenBank/DDBJ whole genome shotgun (WGS) entry which is preliminary data.</text>
</comment>
<dbReference type="Proteomes" id="UP000478571">
    <property type="component" value="Unassembled WGS sequence"/>
</dbReference>
<evidence type="ECO:0000256" key="1">
    <source>
        <dbReference type="SAM" id="SignalP"/>
    </source>
</evidence>
<dbReference type="AlphaFoldDB" id="A0A6L8M552"/>
<proteinExistence type="predicted"/>
<accession>A0A6L8M552</accession>
<sequence length="186" mass="20688">MYKAISLLTIFAASTVMADQKVTLNDGRQVILHDNFTWQYVAQTSPDEVESLTSDKPQLAAIPLIDKKTDSMVKLDSNHPIMQLSDSGVDVLLGSPSYAGGQLIIPTSITNQSLNSVILIEIEIEVSGIDKRVLTKKNIQIWQSIKRMPETYLRPQQVEKGKDIALDVAKQDQYFISANITSLINR</sequence>
<reference evidence="2 3" key="1">
    <citation type="submission" date="2020-01" db="EMBL/GenBank/DDBJ databases">
        <title>Draft Genome Sequence of Vibrio sp. strain OCN044, Isolated from a Healthy Coral at Palmyra Atoll.</title>
        <authorList>
            <person name="Videau P."/>
            <person name="Loughran R."/>
            <person name="Esquivel A."/>
            <person name="Deadmond M."/>
            <person name="Paddock B.E."/>
            <person name="Saw J.H."/>
            <person name="Ushijima B."/>
        </authorList>
    </citation>
    <scope>NUCLEOTIDE SEQUENCE [LARGE SCALE GENOMIC DNA]</scope>
    <source>
        <strain evidence="2 3">OCN044</strain>
    </source>
</reference>
<keyword evidence="1" id="KW-0732">Signal</keyword>
<feature type="signal peptide" evidence="1">
    <location>
        <begin position="1"/>
        <end position="18"/>
    </location>
</feature>
<protein>
    <submittedName>
        <fullName evidence="2">DUF3157 family protein</fullName>
    </submittedName>
</protein>
<dbReference type="InterPro" id="IPR021501">
    <property type="entry name" value="DUF3157"/>
</dbReference>